<dbReference type="NCBIfam" id="TIGR03544">
    <property type="entry name" value="DivI1A_domain"/>
    <property type="match status" value="1"/>
</dbReference>
<protein>
    <submittedName>
        <fullName evidence="1">Unannotated protein</fullName>
    </submittedName>
</protein>
<gene>
    <name evidence="1" type="ORF">UFOPK1909_00453</name>
</gene>
<accession>A0A6J6HZP1</accession>
<dbReference type="Gene3D" id="6.10.250.660">
    <property type="match status" value="1"/>
</dbReference>
<dbReference type="InterPro" id="IPR019932">
    <property type="entry name" value="CHP03543"/>
</dbReference>
<dbReference type="InterPro" id="IPR019933">
    <property type="entry name" value="DivIVA_domain"/>
</dbReference>
<organism evidence="1">
    <name type="scientific">freshwater metagenome</name>
    <dbReference type="NCBI Taxonomy" id="449393"/>
    <lineage>
        <taxon>unclassified sequences</taxon>
        <taxon>metagenomes</taxon>
        <taxon>ecological metagenomes</taxon>
    </lineage>
</organism>
<proteinExistence type="predicted"/>
<dbReference type="NCBIfam" id="TIGR03543">
    <property type="entry name" value="divI1A_rptt_fam"/>
    <property type="match status" value="1"/>
</dbReference>
<dbReference type="EMBL" id="CAEZVD010000030">
    <property type="protein sequence ID" value="CAB4619551.1"/>
    <property type="molecule type" value="Genomic_DNA"/>
</dbReference>
<reference evidence="1" key="1">
    <citation type="submission" date="2020-05" db="EMBL/GenBank/DDBJ databases">
        <authorList>
            <person name="Chiriac C."/>
            <person name="Salcher M."/>
            <person name="Ghai R."/>
            <person name="Kavagutti S V."/>
        </authorList>
    </citation>
    <scope>NUCLEOTIDE SEQUENCE</scope>
</reference>
<sequence>MSYTFSSAGPKQLGYQKEQVDAFIELARAQYADTALELITSNQIRNTEFDLIPSGYEITAVDTAMDRLEDAFAAREISRQKTLKGEFAVEDRLSRIIEIVQGRVSRPKKIKFSSTGFLLRGYSRSQVDNLCKSIEAHLNEGQPIQLNTVRRAIFTAKRGGYLESQVDAFLDRVVEILQIEKNK</sequence>
<evidence type="ECO:0000313" key="1">
    <source>
        <dbReference type="EMBL" id="CAB4619551.1"/>
    </source>
</evidence>
<name>A0A6J6HZP1_9ZZZZ</name>
<dbReference type="AlphaFoldDB" id="A0A6J6HZP1"/>